<feature type="domain" description="Aminotransferase class I/classII large" evidence="14">
    <location>
        <begin position="366"/>
        <end position="707"/>
    </location>
</feature>
<feature type="region of interest" description="Disordered" evidence="13">
    <location>
        <begin position="317"/>
        <end position="348"/>
    </location>
</feature>
<dbReference type="EMBL" id="MIGC01001457">
    <property type="protein sequence ID" value="PHJ22825.1"/>
    <property type="molecule type" value="Genomic_DNA"/>
</dbReference>
<comment type="cofactor">
    <cofactor evidence="1">
        <name>pyridoxal 5'-phosphate</name>
        <dbReference type="ChEBI" id="CHEBI:597326"/>
    </cofactor>
</comment>
<evidence type="ECO:0000256" key="1">
    <source>
        <dbReference type="ARBA" id="ARBA00001933"/>
    </source>
</evidence>
<protein>
    <recommendedName>
        <fullName evidence="4">5-aminolevulinate synthase</fullName>
        <ecNumber evidence="4">2.3.1.37</ecNumber>
    </recommendedName>
    <alternativeName>
        <fullName evidence="9">5-aminolevulinic acid synthase</fullName>
    </alternativeName>
    <alternativeName>
        <fullName evidence="10">Delta-ALA synthase</fullName>
    </alternativeName>
    <alternativeName>
        <fullName evidence="11">Delta-aminolevulinate synthase</fullName>
    </alternativeName>
</protein>
<dbReference type="CDD" id="cd06454">
    <property type="entry name" value="KBL_like"/>
    <property type="match status" value="1"/>
</dbReference>
<feature type="region of interest" description="Disordered" evidence="13">
    <location>
        <begin position="98"/>
        <end position="128"/>
    </location>
</feature>
<evidence type="ECO:0000313" key="16">
    <source>
        <dbReference type="Proteomes" id="UP000221165"/>
    </source>
</evidence>
<dbReference type="InterPro" id="IPR001917">
    <property type="entry name" value="Aminotrans_II_pyridoxalP_BS"/>
</dbReference>
<evidence type="ECO:0000256" key="3">
    <source>
        <dbReference type="ARBA" id="ARBA00008392"/>
    </source>
</evidence>
<dbReference type="VEuPathDB" id="ToxoDB:CSUI_003324"/>
<dbReference type="InterPro" id="IPR004839">
    <property type="entry name" value="Aminotransferase_I/II_large"/>
</dbReference>
<dbReference type="PANTHER" id="PTHR13693">
    <property type="entry name" value="CLASS II AMINOTRANSFERASE/8-AMINO-7-OXONONANOATE SYNTHASE"/>
    <property type="match status" value="1"/>
</dbReference>
<dbReference type="GeneID" id="94426733"/>
<evidence type="ECO:0000313" key="15">
    <source>
        <dbReference type="EMBL" id="PHJ22825.1"/>
    </source>
</evidence>
<keyword evidence="5" id="KW-0808">Transferase</keyword>
<dbReference type="GO" id="GO:0030170">
    <property type="term" value="F:pyridoxal phosphate binding"/>
    <property type="evidence" value="ECO:0007669"/>
    <property type="project" value="InterPro"/>
</dbReference>
<keyword evidence="8" id="KW-0012">Acyltransferase</keyword>
<dbReference type="AlphaFoldDB" id="A0A2C6L5C5"/>
<evidence type="ECO:0000256" key="6">
    <source>
        <dbReference type="ARBA" id="ARBA00022898"/>
    </source>
</evidence>
<organism evidence="15 16">
    <name type="scientific">Cystoisospora suis</name>
    <dbReference type="NCBI Taxonomy" id="483139"/>
    <lineage>
        <taxon>Eukaryota</taxon>
        <taxon>Sar</taxon>
        <taxon>Alveolata</taxon>
        <taxon>Apicomplexa</taxon>
        <taxon>Conoidasida</taxon>
        <taxon>Coccidia</taxon>
        <taxon>Eucoccidiorida</taxon>
        <taxon>Eimeriorina</taxon>
        <taxon>Sarcocystidae</taxon>
        <taxon>Cystoisospora</taxon>
    </lineage>
</organism>
<feature type="compositionally biased region" description="Polar residues" evidence="13">
    <location>
        <begin position="265"/>
        <end position="275"/>
    </location>
</feature>
<dbReference type="PANTHER" id="PTHR13693:SF102">
    <property type="entry name" value="2-AMINO-3-KETOBUTYRATE COENZYME A LIGASE, MITOCHONDRIAL"/>
    <property type="match status" value="1"/>
</dbReference>
<dbReference type="InterPro" id="IPR010961">
    <property type="entry name" value="4pyrrol_synth_NH2levulA_synth"/>
</dbReference>
<proteinExistence type="inferred from homology"/>
<evidence type="ECO:0000259" key="14">
    <source>
        <dbReference type="Pfam" id="PF00155"/>
    </source>
</evidence>
<reference evidence="15 16" key="1">
    <citation type="journal article" date="2017" name="Int. J. Parasitol.">
        <title>The genome of the protozoan parasite Cystoisospora suis and a reverse vaccinology approach to identify vaccine candidates.</title>
        <authorList>
            <person name="Palmieri N."/>
            <person name="Shrestha A."/>
            <person name="Ruttkowski B."/>
            <person name="Beck T."/>
            <person name="Vogl C."/>
            <person name="Tomley F."/>
            <person name="Blake D.P."/>
            <person name="Joachim A."/>
        </authorList>
    </citation>
    <scope>NUCLEOTIDE SEQUENCE [LARGE SCALE GENOMIC DNA]</scope>
    <source>
        <strain evidence="15 16">Wien I</strain>
    </source>
</reference>
<dbReference type="GO" id="GO:0003870">
    <property type="term" value="F:5-aminolevulinate synthase activity"/>
    <property type="evidence" value="ECO:0007669"/>
    <property type="project" value="UniProtKB-EC"/>
</dbReference>
<dbReference type="InterPro" id="IPR050087">
    <property type="entry name" value="AON_synthase_class-II"/>
</dbReference>
<evidence type="ECO:0000256" key="9">
    <source>
        <dbReference type="ARBA" id="ARBA00031691"/>
    </source>
</evidence>
<dbReference type="UniPathway" id="UPA00251">
    <property type="reaction ID" value="UER00375"/>
</dbReference>
<name>A0A2C6L5C5_9APIC</name>
<dbReference type="RefSeq" id="XP_067924502.1">
    <property type="nucleotide sequence ID" value="XM_068063522.1"/>
</dbReference>
<comment type="similarity">
    <text evidence="3">Belongs to the class-II pyridoxal-phosphate-dependent aminotransferase family.</text>
</comment>
<dbReference type="InterPro" id="IPR015421">
    <property type="entry name" value="PyrdxlP-dep_Trfase_major"/>
</dbReference>
<evidence type="ECO:0000256" key="5">
    <source>
        <dbReference type="ARBA" id="ARBA00022679"/>
    </source>
</evidence>
<dbReference type="SUPFAM" id="SSF53383">
    <property type="entry name" value="PLP-dependent transferases"/>
    <property type="match status" value="1"/>
</dbReference>
<evidence type="ECO:0000256" key="11">
    <source>
        <dbReference type="ARBA" id="ARBA00032773"/>
    </source>
</evidence>
<dbReference type="Gene3D" id="3.40.640.10">
    <property type="entry name" value="Type I PLP-dependent aspartate aminotransferase-like (Major domain)"/>
    <property type="match status" value="1"/>
</dbReference>
<dbReference type="Pfam" id="PF00155">
    <property type="entry name" value="Aminotran_1_2"/>
    <property type="match status" value="1"/>
</dbReference>
<dbReference type="NCBIfam" id="TIGR01821">
    <property type="entry name" value="5aminolev_synth"/>
    <property type="match status" value="1"/>
</dbReference>
<evidence type="ECO:0000256" key="4">
    <source>
        <dbReference type="ARBA" id="ARBA00013257"/>
    </source>
</evidence>
<sequence>MSRFALPVPTASSRRMAGAAGAARGGFLTPGKRVTRSRDCCPFLSRHSNQSLTSLFPFRAFCPVASKLDAASLPSVMRATTLNHQQFLPTSFFPSSISSSSSSPSHSEESLHAAPGAQENDEGFQRVARSSASLNCTTHSRDKTFLLSQSHDEDLGSHHRPDEEEMFVKKGVQMTRKEGLSPFYYEAKFEEALHTLHAEGRYRVFAQLQRKRGQFPKASIFFGETPKEDGKIPCSWGAQSETSPLHERMIKTENAFSHDKETHHQAPTVSTSCLASQEKHGNKEVDTAAMRDASSANDWRHQKEKLHLKGLEREENLKGWTKEGKEEPREKREKSCGSEGVKRSEEEEEKVLFSKETSRRRDEVQLWCSNDYLGMGQHPLVLQAAHAALEAAGAGAGGTRNISGNCTYHLELERDLAALHGKEAALLFTSGYVANEGSLSTLGKLLPNLHIFSDEKNHASIIAGIRGARCAKAIFRHNDLLHLETLLMSAPAEAPKLIVFESVYSMDGSVAPVKELCDLAEKYHALTYIDEVHAVGMYGKTGGGVTEHTGQQKRIDLINGTLAKAIGVFGGYVAGNATLIDCIRSYAAGFIFTSSVPPAVAAAASASVRYLRESSKERHLQHVRAAQLKSLLVSRDFPVLMNGSHIVPLLIGCPVACKQASDLLLHEHKLYIQPINYPTVPRGTERLRITPGPLHSYEDLVNLVESLDKVWNALGLLRATAFKEVHGLHVGPYGLTSPSETEMGDSLSVSSLHLGNPSIIDKDAIATCRSEKERALLQLTLQRQFFFGVEQPAEQEMHYVDRLRSREKQTRGPESVFQRGGCLSVERSGDDQIFLQHITNQAALLREGVTRARNEEKAIQVTVA</sequence>
<keyword evidence="6" id="KW-0663">Pyridoxal phosphate</keyword>
<dbReference type="Gene3D" id="3.90.1150.10">
    <property type="entry name" value="Aspartate Aminotransferase, domain 1"/>
    <property type="match status" value="2"/>
</dbReference>
<gene>
    <name evidence="15" type="ORF">CSUI_003324</name>
</gene>
<evidence type="ECO:0000256" key="7">
    <source>
        <dbReference type="ARBA" id="ARBA00023133"/>
    </source>
</evidence>
<keyword evidence="16" id="KW-1185">Reference proteome</keyword>
<dbReference type="InterPro" id="IPR015424">
    <property type="entry name" value="PyrdxlP-dep_Trfase"/>
</dbReference>
<evidence type="ECO:0000256" key="10">
    <source>
        <dbReference type="ARBA" id="ARBA00031945"/>
    </source>
</evidence>
<evidence type="ECO:0000256" key="2">
    <source>
        <dbReference type="ARBA" id="ARBA00005029"/>
    </source>
</evidence>
<dbReference type="Proteomes" id="UP000221165">
    <property type="component" value="Unassembled WGS sequence"/>
</dbReference>
<comment type="caution">
    <text evidence="15">The sequence shown here is derived from an EMBL/GenBank/DDBJ whole genome shotgun (WGS) entry which is preliminary data.</text>
</comment>
<comment type="pathway">
    <text evidence="2">Porphyrin-containing compound metabolism; protoporphyrin-IX biosynthesis; 5-aminolevulinate from glycine: step 1/1.</text>
</comment>
<evidence type="ECO:0000256" key="12">
    <source>
        <dbReference type="ARBA" id="ARBA00047654"/>
    </source>
</evidence>
<dbReference type="OrthoDB" id="10263824at2759"/>
<keyword evidence="7" id="KW-0350">Heme biosynthesis</keyword>
<comment type="catalytic activity">
    <reaction evidence="12">
        <text>succinyl-CoA + glycine + H(+) = 5-aminolevulinate + CO2 + CoA</text>
        <dbReference type="Rhea" id="RHEA:12921"/>
        <dbReference type="ChEBI" id="CHEBI:15378"/>
        <dbReference type="ChEBI" id="CHEBI:16526"/>
        <dbReference type="ChEBI" id="CHEBI:57287"/>
        <dbReference type="ChEBI" id="CHEBI:57292"/>
        <dbReference type="ChEBI" id="CHEBI:57305"/>
        <dbReference type="ChEBI" id="CHEBI:356416"/>
        <dbReference type="EC" id="2.3.1.37"/>
    </reaction>
</comment>
<dbReference type="GO" id="GO:0006782">
    <property type="term" value="P:protoporphyrinogen IX biosynthetic process"/>
    <property type="evidence" value="ECO:0007669"/>
    <property type="project" value="UniProtKB-UniPathway"/>
</dbReference>
<accession>A0A2C6L5C5</accession>
<evidence type="ECO:0000256" key="13">
    <source>
        <dbReference type="SAM" id="MobiDB-lite"/>
    </source>
</evidence>
<dbReference type="FunFam" id="3.40.640.10:FF:000006">
    <property type="entry name" value="5-aminolevulinate synthase, mitochondrial"/>
    <property type="match status" value="1"/>
</dbReference>
<dbReference type="EC" id="2.3.1.37" evidence="4"/>
<feature type="region of interest" description="Disordered" evidence="13">
    <location>
        <begin position="257"/>
        <end position="285"/>
    </location>
</feature>
<dbReference type="InterPro" id="IPR015422">
    <property type="entry name" value="PyrdxlP-dep_Trfase_small"/>
</dbReference>
<dbReference type="GO" id="GO:0005739">
    <property type="term" value="C:mitochondrion"/>
    <property type="evidence" value="ECO:0007669"/>
    <property type="project" value="TreeGrafter"/>
</dbReference>
<evidence type="ECO:0000256" key="8">
    <source>
        <dbReference type="ARBA" id="ARBA00023315"/>
    </source>
</evidence>
<dbReference type="PROSITE" id="PS00599">
    <property type="entry name" value="AA_TRANSFER_CLASS_2"/>
    <property type="match status" value="1"/>
</dbReference>